<sequence length="98" mass="11051">MEQKKPTTLKKQIEDRLKEEFKDAIIDLKEVVGGCGTSFTLDMTWEGFSDMSRLARHRRVNGAIKEEMPKVHALQMVCTVTLRTPTEQSKVAAESPAT</sequence>
<dbReference type="InterPro" id="IPR036065">
    <property type="entry name" value="BolA-like_sf"/>
</dbReference>
<name>A0A9W8LKB8_9FUNG</name>
<dbReference type="GO" id="GO:0005829">
    <property type="term" value="C:cytosol"/>
    <property type="evidence" value="ECO:0007669"/>
    <property type="project" value="TreeGrafter"/>
</dbReference>
<keyword evidence="3" id="KW-1185">Reference proteome</keyword>
<reference evidence="2" key="1">
    <citation type="submission" date="2022-07" db="EMBL/GenBank/DDBJ databases">
        <title>Phylogenomic reconstructions and comparative analyses of Kickxellomycotina fungi.</title>
        <authorList>
            <person name="Reynolds N.K."/>
            <person name="Stajich J.E."/>
            <person name="Barry K."/>
            <person name="Grigoriev I.V."/>
            <person name="Crous P."/>
            <person name="Smith M.E."/>
        </authorList>
    </citation>
    <scope>NUCLEOTIDE SEQUENCE</scope>
    <source>
        <strain evidence="2">NBRC 105414</strain>
    </source>
</reference>
<protein>
    <recommendedName>
        <fullName evidence="4">Bola-like protein</fullName>
    </recommendedName>
</protein>
<dbReference type="GO" id="GO:0051537">
    <property type="term" value="F:2 iron, 2 sulfur cluster binding"/>
    <property type="evidence" value="ECO:0007669"/>
    <property type="project" value="InterPro"/>
</dbReference>
<evidence type="ECO:0000313" key="2">
    <source>
        <dbReference type="EMBL" id="KAJ2782635.1"/>
    </source>
</evidence>
<evidence type="ECO:0000313" key="3">
    <source>
        <dbReference type="Proteomes" id="UP001140217"/>
    </source>
</evidence>
<dbReference type="Gene3D" id="3.10.20.90">
    <property type="entry name" value="Phosphatidylinositol 3-kinase Catalytic Subunit, Chain A, domain 1"/>
    <property type="match status" value="1"/>
</dbReference>
<proteinExistence type="inferred from homology"/>
<comment type="similarity">
    <text evidence="1">Belongs to the BolA/IbaG family.</text>
</comment>
<dbReference type="GO" id="GO:0005634">
    <property type="term" value="C:nucleus"/>
    <property type="evidence" value="ECO:0007669"/>
    <property type="project" value="TreeGrafter"/>
</dbReference>
<gene>
    <name evidence="2" type="ORF">H4R18_002155</name>
</gene>
<dbReference type="SUPFAM" id="SSF82657">
    <property type="entry name" value="BolA-like"/>
    <property type="match status" value="1"/>
</dbReference>
<organism evidence="2 3">
    <name type="scientific">Coemansia javaensis</name>
    <dbReference type="NCBI Taxonomy" id="2761396"/>
    <lineage>
        <taxon>Eukaryota</taxon>
        <taxon>Fungi</taxon>
        <taxon>Fungi incertae sedis</taxon>
        <taxon>Zoopagomycota</taxon>
        <taxon>Kickxellomycotina</taxon>
        <taxon>Kickxellomycetes</taxon>
        <taxon>Kickxellales</taxon>
        <taxon>Kickxellaceae</taxon>
        <taxon>Coemansia</taxon>
    </lineage>
</organism>
<evidence type="ECO:0008006" key="4">
    <source>
        <dbReference type="Google" id="ProtNLM"/>
    </source>
</evidence>
<dbReference type="EMBL" id="JANBUL010000067">
    <property type="protein sequence ID" value="KAJ2782635.1"/>
    <property type="molecule type" value="Genomic_DNA"/>
</dbReference>
<dbReference type="InterPro" id="IPR002634">
    <property type="entry name" value="BolA"/>
</dbReference>
<dbReference type="PANTHER" id="PTHR12735:SF27">
    <property type="entry name" value="BOLA-LIKE PROTEIN 2"/>
    <property type="match status" value="1"/>
</dbReference>
<dbReference type="PANTHER" id="PTHR12735">
    <property type="entry name" value="BOLA-LIKE PROTEIN-RELATED"/>
    <property type="match status" value="1"/>
</dbReference>
<evidence type="ECO:0000256" key="1">
    <source>
        <dbReference type="RuleBase" id="RU003860"/>
    </source>
</evidence>
<accession>A0A9W8LKB8</accession>
<dbReference type="Pfam" id="PF01722">
    <property type="entry name" value="BolA"/>
    <property type="match status" value="1"/>
</dbReference>
<dbReference type="GO" id="GO:0051604">
    <property type="term" value="P:protein maturation"/>
    <property type="evidence" value="ECO:0007669"/>
    <property type="project" value="InterPro"/>
</dbReference>
<dbReference type="AlphaFoldDB" id="A0A9W8LKB8"/>
<dbReference type="GO" id="GO:0006879">
    <property type="term" value="P:intracellular iron ion homeostasis"/>
    <property type="evidence" value="ECO:0007669"/>
    <property type="project" value="InterPro"/>
</dbReference>
<dbReference type="Proteomes" id="UP001140217">
    <property type="component" value="Unassembled WGS sequence"/>
</dbReference>
<dbReference type="OrthoDB" id="4983at2759"/>
<dbReference type="PIRSF" id="PIRSF003113">
    <property type="entry name" value="BolA"/>
    <property type="match status" value="1"/>
</dbReference>
<dbReference type="InterPro" id="IPR045115">
    <property type="entry name" value="BOL2"/>
</dbReference>
<comment type="caution">
    <text evidence="2">The sequence shown here is derived from an EMBL/GenBank/DDBJ whole genome shotgun (WGS) entry which is preliminary data.</text>
</comment>